<keyword evidence="6 8" id="KW-0472">Membrane</keyword>
<dbReference type="OrthoDB" id="10251079at2759"/>
<feature type="transmembrane region" description="Helical" evidence="8">
    <location>
        <begin position="20"/>
        <end position="51"/>
    </location>
</feature>
<dbReference type="PANTHER" id="PTHR15362">
    <property type="entry name" value="PHOSPHATIDYLINOSITOL SYNTHASE"/>
    <property type="match status" value="1"/>
</dbReference>
<evidence type="ECO:0000313" key="10">
    <source>
        <dbReference type="Proteomes" id="UP000236333"/>
    </source>
</evidence>
<keyword evidence="10" id="KW-1185">Reference proteome</keyword>
<evidence type="ECO:0000256" key="1">
    <source>
        <dbReference type="ARBA" id="ARBA00004141"/>
    </source>
</evidence>
<keyword evidence="7" id="KW-1208">Phospholipid metabolism</keyword>
<keyword evidence="3 8" id="KW-0812">Transmembrane</keyword>
<dbReference type="EMBL" id="PGGS01000726">
    <property type="protein sequence ID" value="PNH02087.1"/>
    <property type="molecule type" value="Genomic_DNA"/>
</dbReference>
<dbReference type="GO" id="GO:0006661">
    <property type="term" value="P:phosphatidylinositol biosynthetic process"/>
    <property type="evidence" value="ECO:0007669"/>
    <property type="project" value="TreeGrafter"/>
</dbReference>
<evidence type="ECO:0000256" key="5">
    <source>
        <dbReference type="ARBA" id="ARBA00023098"/>
    </source>
</evidence>
<evidence type="ECO:0000256" key="2">
    <source>
        <dbReference type="ARBA" id="ARBA00022679"/>
    </source>
</evidence>
<dbReference type="InterPro" id="IPR000462">
    <property type="entry name" value="CDP-OH_P_trans"/>
</dbReference>
<keyword evidence="2 9" id="KW-0808">Transferase</keyword>
<organism evidence="9 10">
    <name type="scientific">Tetrabaena socialis</name>
    <dbReference type="NCBI Taxonomy" id="47790"/>
    <lineage>
        <taxon>Eukaryota</taxon>
        <taxon>Viridiplantae</taxon>
        <taxon>Chlorophyta</taxon>
        <taxon>core chlorophytes</taxon>
        <taxon>Chlorophyceae</taxon>
        <taxon>CS clade</taxon>
        <taxon>Chlamydomonadales</taxon>
        <taxon>Tetrabaenaceae</taxon>
        <taxon>Tetrabaena</taxon>
    </lineage>
</organism>
<sequence>MAGFFGRHTNVYLYVPNLIGYARVVAAFFAFAVAFTSPWQCIAAYFFSFVCDELDGRFARMLNQTSTLGAVLDMDIGSKSWLVRTYYSNRLFMGYCCVSCEVLYLVAGLQQHCHRPCDV</sequence>
<evidence type="ECO:0000256" key="6">
    <source>
        <dbReference type="ARBA" id="ARBA00023136"/>
    </source>
</evidence>
<dbReference type="AlphaFoldDB" id="A0A2J7ZP89"/>
<evidence type="ECO:0000313" key="9">
    <source>
        <dbReference type="EMBL" id="PNH02087.1"/>
    </source>
</evidence>
<protein>
    <submittedName>
        <fullName evidence="9">Putative CDP-diacylglycerol--inositol 3-phosphatidyltransferase 2</fullName>
    </submittedName>
</protein>
<evidence type="ECO:0000256" key="4">
    <source>
        <dbReference type="ARBA" id="ARBA00022989"/>
    </source>
</evidence>
<dbReference type="GO" id="GO:0005794">
    <property type="term" value="C:Golgi apparatus"/>
    <property type="evidence" value="ECO:0007669"/>
    <property type="project" value="TreeGrafter"/>
</dbReference>
<dbReference type="Pfam" id="PF01066">
    <property type="entry name" value="CDP-OH_P_transf"/>
    <property type="match status" value="1"/>
</dbReference>
<comment type="subcellular location">
    <subcellularLocation>
        <location evidence="1">Membrane</location>
        <topology evidence="1">Multi-pass membrane protein</topology>
    </subcellularLocation>
</comment>
<dbReference type="Proteomes" id="UP000236333">
    <property type="component" value="Unassembled WGS sequence"/>
</dbReference>
<keyword evidence="4 8" id="KW-1133">Transmembrane helix</keyword>
<dbReference type="GO" id="GO:0016020">
    <property type="term" value="C:membrane"/>
    <property type="evidence" value="ECO:0007669"/>
    <property type="project" value="UniProtKB-SubCell"/>
</dbReference>
<proteinExistence type="predicted"/>
<dbReference type="PANTHER" id="PTHR15362:SF4">
    <property type="entry name" value="CDP-DIACYLGLYCEROL--INOSITOL 3-PHOSPHATIDYLTRANSFERASE"/>
    <property type="match status" value="1"/>
</dbReference>
<dbReference type="Gene3D" id="1.20.120.1760">
    <property type="match status" value="1"/>
</dbReference>
<dbReference type="GO" id="GO:0003881">
    <property type="term" value="F:CDP-diacylglycerol-inositol 3-phosphatidyltransferase activity"/>
    <property type="evidence" value="ECO:0007669"/>
    <property type="project" value="TreeGrafter"/>
</dbReference>
<name>A0A2J7ZP89_9CHLO</name>
<comment type="caution">
    <text evidence="9">The sequence shown here is derived from an EMBL/GenBank/DDBJ whole genome shotgun (WGS) entry which is preliminary data.</text>
</comment>
<evidence type="ECO:0000256" key="3">
    <source>
        <dbReference type="ARBA" id="ARBA00022692"/>
    </source>
</evidence>
<keyword evidence="5" id="KW-0443">Lipid metabolism</keyword>
<accession>A0A2J7ZP89</accession>
<dbReference type="InterPro" id="IPR043130">
    <property type="entry name" value="CDP-OH_PTrfase_TM_dom"/>
</dbReference>
<gene>
    <name evidence="9" type="ORF">TSOC_011990</name>
</gene>
<evidence type="ECO:0000256" key="7">
    <source>
        <dbReference type="ARBA" id="ARBA00023264"/>
    </source>
</evidence>
<evidence type="ECO:0000256" key="8">
    <source>
        <dbReference type="SAM" id="Phobius"/>
    </source>
</evidence>
<reference evidence="9 10" key="1">
    <citation type="journal article" date="2017" name="Mol. Biol. Evol.">
        <title>The 4-celled Tetrabaena socialis nuclear genome reveals the essential components for genetic control of cell number at the origin of multicellularity in the volvocine lineage.</title>
        <authorList>
            <person name="Featherston J."/>
            <person name="Arakaki Y."/>
            <person name="Hanschen E.R."/>
            <person name="Ferris P.J."/>
            <person name="Michod R.E."/>
            <person name="Olson B.J.S.C."/>
            <person name="Nozaki H."/>
            <person name="Durand P.M."/>
        </authorList>
    </citation>
    <scope>NUCLEOTIDE SEQUENCE [LARGE SCALE GENOMIC DNA]</scope>
    <source>
        <strain evidence="9 10">NIES-571</strain>
    </source>
</reference>